<proteinExistence type="predicted"/>
<dbReference type="EMBL" id="JABEQL010000005">
    <property type="protein sequence ID" value="MBB2178662.1"/>
    <property type="molecule type" value="Genomic_DNA"/>
</dbReference>
<evidence type="ECO:0000313" key="4">
    <source>
        <dbReference type="Proteomes" id="UP000525623"/>
    </source>
</evidence>
<keyword evidence="3" id="KW-0645">Protease</keyword>
<accession>A0A7W4P612</accession>
<feature type="transmembrane region" description="Helical" evidence="1">
    <location>
        <begin position="61"/>
        <end position="82"/>
    </location>
</feature>
<evidence type="ECO:0000259" key="2">
    <source>
        <dbReference type="Pfam" id="PF02517"/>
    </source>
</evidence>
<keyword evidence="3" id="KW-0482">Metalloprotease</keyword>
<evidence type="ECO:0000256" key="1">
    <source>
        <dbReference type="SAM" id="Phobius"/>
    </source>
</evidence>
<organism evidence="3 4">
    <name type="scientific">Gluconacetobacter tumulicola</name>
    <dbReference type="NCBI Taxonomy" id="1017177"/>
    <lineage>
        <taxon>Bacteria</taxon>
        <taxon>Pseudomonadati</taxon>
        <taxon>Pseudomonadota</taxon>
        <taxon>Alphaproteobacteria</taxon>
        <taxon>Acetobacterales</taxon>
        <taxon>Acetobacteraceae</taxon>
        <taxon>Gluconacetobacter</taxon>
    </lineage>
</organism>
<feature type="domain" description="CAAX prenyl protease 2/Lysostaphin resistance protein A-like" evidence="2">
    <location>
        <begin position="144"/>
        <end position="228"/>
    </location>
</feature>
<feature type="transmembrane region" description="Helical" evidence="1">
    <location>
        <begin position="269"/>
        <end position="287"/>
    </location>
</feature>
<keyword evidence="4" id="KW-1185">Reference proteome</keyword>
<sequence>MTTLLSRRTYPAFNLMSQRGVISPGRWQRLRILCWMMVMLIITVVEFGLQTAVRSFITTNSTVVLCAAFLTLILAYASYVALIRYGEQRYANELAPRHAVRELLLGVLAGVVLISAVMAVLFAVGVASFHQQLWTDWAHDVREALGTGFLEELLARLIIFRLLSCAFGIHAGTILSAFLFGVAHLHNPNATLLSGMAIAVEAGLLFSGFYIATGRIWMSIGAHAGWNFTLGALFGARVSGMSSDDSLLRTSFDPSAPTWLTGGTFGPEASIVTIVFGLATFVTTLALSRRHATRHGRDAGTLAASGQTGG</sequence>
<dbReference type="Proteomes" id="UP000525623">
    <property type="component" value="Unassembled WGS sequence"/>
</dbReference>
<dbReference type="RefSeq" id="WP_182964975.1">
    <property type="nucleotide sequence ID" value="NZ_BAABGC010000009.1"/>
</dbReference>
<dbReference type="AlphaFoldDB" id="A0A7W4P612"/>
<name>A0A7W4P612_9PROT</name>
<keyword evidence="1" id="KW-1133">Transmembrane helix</keyword>
<feature type="transmembrane region" description="Helical" evidence="1">
    <location>
        <begin position="103"/>
        <end position="127"/>
    </location>
</feature>
<dbReference type="PANTHER" id="PTHR39430">
    <property type="entry name" value="MEMBRANE-ASSOCIATED PROTEASE-RELATED"/>
    <property type="match status" value="1"/>
</dbReference>
<dbReference type="GO" id="GO:0008237">
    <property type="term" value="F:metallopeptidase activity"/>
    <property type="evidence" value="ECO:0007669"/>
    <property type="project" value="UniProtKB-KW"/>
</dbReference>
<evidence type="ECO:0000313" key="3">
    <source>
        <dbReference type="EMBL" id="MBB2178662.1"/>
    </source>
</evidence>
<feature type="transmembrane region" description="Helical" evidence="1">
    <location>
        <begin position="192"/>
        <end position="212"/>
    </location>
</feature>
<feature type="transmembrane region" description="Helical" evidence="1">
    <location>
        <begin position="158"/>
        <end position="180"/>
    </location>
</feature>
<protein>
    <submittedName>
        <fullName evidence="3">CPBP family intramembrane metalloprotease</fullName>
    </submittedName>
</protein>
<keyword evidence="1" id="KW-0812">Transmembrane</keyword>
<keyword evidence="3" id="KW-0378">Hydrolase</keyword>
<dbReference type="Pfam" id="PF02517">
    <property type="entry name" value="Rce1-like"/>
    <property type="match status" value="1"/>
</dbReference>
<dbReference type="GO" id="GO:0004175">
    <property type="term" value="F:endopeptidase activity"/>
    <property type="evidence" value="ECO:0007669"/>
    <property type="project" value="UniProtKB-ARBA"/>
</dbReference>
<gene>
    <name evidence="3" type="ORF">HLH29_05640</name>
</gene>
<reference evidence="3 4" key="1">
    <citation type="submission" date="2020-04" db="EMBL/GenBank/DDBJ databases">
        <title>Description of novel Gluconacetobacter.</title>
        <authorList>
            <person name="Sombolestani A."/>
        </authorList>
    </citation>
    <scope>NUCLEOTIDE SEQUENCE [LARGE SCALE GENOMIC DNA]</scope>
    <source>
        <strain evidence="3 4">LMG 27725</strain>
    </source>
</reference>
<comment type="caution">
    <text evidence="3">The sequence shown here is derived from an EMBL/GenBank/DDBJ whole genome shotgun (WGS) entry which is preliminary data.</text>
</comment>
<keyword evidence="1" id="KW-0472">Membrane</keyword>
<dbReference type="GO" id="GO:0006508">
    <property type="term" value="P:proteolysis"/>
    <property type="evidence" value="ECO:0007669"/>
    <property type="project" value="UniProtKB-KW"/>
</dbReference>
<dbReference type="InterPro" id="IPR003675">
    <property type="entry name" value="Rce1/LyrA-like_dom"/>
</dbReference>
<feature type="transmembrane region" description="Helical" evidence="1">
    <location>
        <begin position="32"/>
        <end position="49"/>
    </location>
</feature>
<dbReference type="PANTHER" id="PTHR39430:SF1">
    <property type="entry name" value="PROTEASE"/>
    <property type="match status" value="1"/>
</dbReference>
<dbReference type="GO" id="GO:0080120">
    <property type="term" value="P:CAAX-box protein maturation"/>
    <property type="evidence" value="ECO:0007669"/>
    <property type="project" value="UniProtKB-ARBA"/>
</dbReference>